<dbReference type="AlphaFoldDB" id="A0A841CU62"/>
<dbReference type="Pfam" id="PF11695">
    <property type="entry name" value="DUF3291"/>
    <property type="match status" value="1"/>
</dbReference>
<keyword evidence="4" id="KW-1185">Reference proteome</keyword>
<organism evidence="3 4">
    <name type="scientific">Saccharothrix tamanrassetensis</name>
    <dbReference type="NCBI Taxonomy" id="1051531"/>
    <lineage>
        <taxon>Bacteria</taxon>
        <taxon>Bacillati</taxon>
        <taxon>Actinomycetota</taxon>
        <taxon>Actinomycetes</taxon>
        <taxon>Pseudonocardiales</taxon>
        <taxon>Pseudonocardiaceae</taxon>
        <taxon>Saccharothrix</taxon>
    </lineage>
</organism>
<protein>
    <recommendedName>
        <fullName evidence="2">DUF3291 domain-containing protein</fullName>
    </recommendedName>
</protein>
<proteinExistence type="predicted"/>
<comment type="caution">
    <text evidence="3">The sequence shown here is derived from an EMBL/GenBank/DDBJ whole genome shotgun (WGS) entry which is preliminary data.</text>
</comment>
<reference evidence="3 4" key="1">
    <citation type="submission" date="2020-08" db="EMBL/GenBank/DDBJ databases">
        <title>Genomic Encyclopedia of Type Strains, Phase III (KMG-III): the genomes of soil and plant-associated and newly described type strains.</title>
        <authorList>
            <person name="Whitman W."/>
        </authorList>
    </citation>
    <scope>NUCLEOTIDE SEQUENCE [LARGE SCALE GENOMIC DNA]</scope>
    <source>
        <strain evidence="3 4">CECT 8640</strain>
    </source>
</reference>
<dbReference type="InterPro" id="IPR021708">
    <property type="entry name" value="DUF3291"/>
</dbReference>
<feature type="domain" description="DUF3291" evidence="2">
    <location>
        <begin position="8"/>
        <end position="34"/>
    </location>
</feature>
<accession>A0A841CU62</accession>
<dbReference type="RefSeq" id="WP_246440880.1">
    <property type="nucleotide sequence ID" value="NZ_JACHJN010000009.1"/>
</dbReference>
<name>A0A841CU62_9PSEU</name>
<dbReference type="Proteomes" id="UP000547510">
    <property type="component" value="Unassembled WGS sequence"/>
</dbReference>
<feature type="region of interest" description="Disordered" evidence="1">
    <location>
        <begin position="17"/>
        <end position="37"/>
    </location>
</feature>
<gene>
    <name evidence="3" type="ORF">FHS29_005575</name>
</gene>
<sequence length="37" mass="3941">MTGDSHELAQVNISRMQAPLDSPSMAGFVAAPDPSRR</sequence>
<evidence type="ECO:0000313" key="3">
    <source>
        <dbReference type="EMBL" id="MBB5958966.1"/>
    </source>
</evidence>
<evidence type="ECO:0000256" key="1">
    <source>
        <dbReference type="SAM" id="MobiDB-lite"/>
    </source>
</evidence>
<evidence type="ECO:0000313" key="4">
    <source>
        <dbReference type="Proteomes" id="UP000547510"/>
    </source>
</evidence>
<evidence type="ECO:0000259" key="2">
    <source>
        <dbReference type="Pfam" id="PF11695"/>
    </source>
</evidence>
<dbReference type="EMBL" id="JACHJN010000009">
    <property type="protein sequence ID" value="MBB5958966.1"/>
    <property type="molecule type" value="Genomic_DNA"/>
</dbReference>